<dbReference type="InterPro" id="IPR017792">
    <property type="entry name" value="UAAP1"/>
</dbReference>
<dbReference type="RefSeq" id="WP_096056948.1">
    <property type="nucleotide sequence ID" value="NZ_CP023344.1"/>
</dbReference>
<gene>
    <name evidence="2" type="ORF">CMV30_15945</name>
</gene>
<dbReference type="NCBIfam" id="TIGR03425">
    <property type="entry name" value="urea_degr_2"/>
    <property type="match status" value="1"/>
</dbReference>
<dbReference type="AlphaFoldDB" id="A0A290QAN9"/>
<protein>
    <submittedName>
        <fullName evidence="2">Urea carboxylase</fullName>
    </submittedName>
</protein>
<reference evidence="2 3" key="1">
    <citation type="submission" date="2017-09" db="EMBL/GenBank/DDBJ databases">
        <title>Complete genome sequence of Verrucomicrobial strain HZ-65, isolated from freshwater.</title>
        <authorList>
            <person name="Choi A."/>
        </authorList>
    </citation>
    <scope>NUCLEOTIDE SEQUENCE [LARGE SCALE GENOMIC DNA]</scope>
    <source>
        <strain evidence="2 3">HZ-65</strain>
    </source>
</reference>
<dbReference type="PANTHER" id="PTHR31527:SF0">
    <property type="entry name" value="RE64534P"/>
    <property type="match status" value="1"/>
</dbReference>
<feature type="domain" description="DUF1989" evidence="1">
    <location>
        <begin position="14"/>
        <end position="184"/>
    </location>
</feature>
<evidence type="ECO:0000313" key="3">
    <source>
        <dbReference type="Proteomes" id="UP000217265"/>
    </source>
</evidence>
<dbReference type="Proteomes" id="UP000217265">
    <property type="component" value="Chromosome"/>
</dbReference>
<proteinExistence type="predicted"/>
<name>A0A290QAN9_9BACT</name>
<dbReference type="EMBL" id="CP023344">
    <property type="protein sequence ID" value="ATC65317.1"/>
    <property type="molecule type" value="Genomic_DNA"/>
</dbReference>
<dbReference type="InterPro" id="IPR018959">
    <property type="entry name" value="DUF1989"/>
</dbReference>
<dbReference type="KEGG" id="vbh:CMV30_15945"/>
<evidence type="ECO:0000259" key="1">
    <source>
        <dbReference type="Pfam" id="PF09347"/>
    </source>
</evidence>
<dbReference type="PANTHER" id="PTHR31527">
    <property type="entry name" value="RE64534P"/>
    <property type="match status" value="1"/>
</dbReference>
<dbReference type="Pfam" id="PF09347">
    <property type="entry name" value="DUF1989"/>
    <property type="match status" value="1"/>
</dbReference>
<accession>A0A290QAN9</accession>
<dbReference type="OrthoDB" id="9772660at2"/>
<organism evidence="2 3">
    <name type="scientific">Nibricoccus aquaticus</name>
    <dbReference type="NCBI Taxonomy" id="2576891"/>
    <lineage>
        <taxon>Bacteria</taxon>
        <taxon>Pseudomonadati</taxon>
        <taxon>Verrucomicrobiota</taxon>
        <taxon>Opitutia</taxon>
        <taxon>Opitutales</taxon>
        <taxon>Opitutaceae</taxon>
        <taxon>Nibricoccus</taxon>
    </lineage>
</organism>
<evidence type="ECO:0000313" key="2">
    <source>
        <dbReference type="EMBL" id="ATC65317.1"/>
    </source>
</evidence>
<keyword evidence="3" id="KW-1185">Reference proteome</keyword>
<sequence length="243" mass="27260">MSAATPPLILSKTLTHSGLWSGVIGRGKTLRLTDLEGGANVGLLLYNADLPSERYNLPDTLKGQHIFYLRAPYCLHSDMGRILASITKDTVGWHDTVSGCSDKRSVTARYGEKTYQAARNDYHRNAHESFLIELAKWDLGKRDLVPNLNLFSKLVSDDTGRLTFVPNNSKPGDLIELRFEMNTLVVLNTCQHPFDPDPVYHPRNVQLEVFASPPPALDDPCRNSRPENVRAFETTELYHALRS</sequence>